<organism evidence="4 5">
    <name type="scientific">Solidesulfovibrio aerotolerans</name>
    <dbReference type="NCBI Taxonomy" id="295255"/>
    <lineage>
        <taxon>Bacteria</taxon>
        <taxon>Pseudomonadati</taxon>
        <taxon>Thermodesulfobacteriota</taxon>
        <taxon>Desulfovibrionia</taxon>
        <taxon>Desulfovibrionales</taxon>
        <taxon>Desulfovibrionaceae</taxon>
        <taxon>Solidesulfovibrio</taxon>
    </lineage>
</organism>
<evidence type="ECO:0000313" key="4">
    <source>
        <dbReference type="EMBL" id="MYL81783.1"/>
    </source>
</evidence>
<evidence type="ECO:0000256" key="2">
    <source>
        <dbReference type="SAM" id="Phobius"/>
    </source>
</evidence>
<accession>A0A7C9ITV5</accession>
<sequence length="346" mass="34970">MMPMPACRKALACLPLLVAALCCVPAAPVLAEETPGLVHSVEIACLPDQGRAMAAMREGLASLPRELSGQLRLLDLDGIWCLRLAEAADEAALRPVLAVVQGTYPQAALVLGQIGRGRVAARVASRPSGAAGSTGQSQHPPTGAPVATPAQALAQTPGQPRTPAEALPQISAGAPVQTPTLSPASVQAQPLVQASAPAQPQSPAQVQPLAQVPTSPALRPAAQALPAAGRPLPPVVLASRTAVAQPSMRPAAVETRPDVPAAAAATVPSGQKPAQANDAAAQTPVPAKDAGAAGQTGTTPWPVWVQLAAALAVVVPALAGYWLGRRRQGRTPVILPHLRDNGPLAL</sequence>
<dbReference type="AlphaFoldDB" id="A0A7C9ITV5"/>
<feature type="transmembrane region" description="Helical" evidence="2">
    <location>
        <begin position="303"/>
        <end position="323"/>
    </location>
</feature>
<keyword evidence="2" id="KW-0472">Membrane</keyword>
<evidence type="ECO:0000256" key="3">
    <source>
        <dbReference type="SAM" id="SignalP"/>
    </source>
</evidence>
<reference evidence="4 5" key="1">
    <citation type="submission" date="2020-01" db="EMBL/GenBank/DDBJ databases">
        <title>Genome sequence of Desulfovibrio aerotolerans DSM 16695(T).</title>
        <authorList>
            <person name="Karnachuk O."/>
            <person name="Avakyan M."/>
            <person name="Mardanov A."/>
            <person name="Kadnikov V."/>
            <person name="Ravin N."/>
        </authorList>
    </citation>
    <scope>NUCLEOTIDE SEQUENCE [LARGE SCALE GENOMIC DNA]</scope>
    <source>
        <strain evidence="4 5">DSM 16695</strain>
    </source>
</reference>
<dbReference type="EMBL" id="WVUD01000001">
    <property type="protein sequence ID" value="MYL81783.1"/>
    <property type="molecule type" value="Genomic_DNA"/>
</dbReference>
<comment type="caution">
    <text evidence="4">The sequence shown here is derived from an EMBL/GenBank/DDBJ whole genome shotgun (WGS) entry which is preliminary data.</text>
</comment>
<evidence type="ECO:0000313" key="5">
    <source>
        <dbReference type="Proteomes" id="UP000482487"/>
    </source>
</evidence>
<gene>
    <name evidence="4" type="ORF">GTA51_01340</name>
</gene>
<keyword evidence="2" id="KW-1133">Transmembrane helix</keyword>
<feature type="region of interest" description="Disordered" evidence="1">
    <location>
        <begin position="248"/>
        <end position="295"/>
    </location>
</feature>
<keyword evidence="2" id="KW-0812">Transmembrane</keyword>
<evidence type="ECO:0000256" key="1">
    <source>
        <dbReference type="SAM" id="MobiDB-lite"/>
    </source>
</evidence>
<feature type="chain" id="PRO_5028810796" evidence="3">
    <location>
        <begin position="32"/>
        <end position="346"/>
    </location>
</feature>
<keyword evidence="3" id="KW-0732">Signal</keyword>
<name>A0A7C9ITV5_9BACT</name>
<feature type="region of interest" description="Disordered" evidence="1">
    <location>
        <begin position="193"/>
        <end position="212"/>
    </location>
</feature>
<dbReference type="Proteomes" id="UP000482487">
    <property type="component" value="Unassembled WGS sequence"/>
</dbReference>
<keyword evidence="5" id="KW-1185">Reference proteome</keyword>
<dbReference type="RefSeq" id="WP_160958016.1">
    <property type="nucleotide sequence ID" value="NZ_WVUD01000001.1"/>
</dbReference>
<feature type="signal peptide" evidence="3">
    <location>
        <begin position="1"/>
        <end position="31"/>
    </location>
</feature>
<protein>
    <submittedName>
        <fullName evidence="4">Uncharacterized protein</fullName>
    </submittedName>
</protein>
<dbReference type="OrthoDB" id="8430685at2"/>
<feature type="region of interest" description="Disordered" evidence="1">
    <location>
        <begin position="125"/>
        <end position="166"/>
    </location>
</feature>
<proteinExistence type="predicted"/>